<dbReference type="EMBL" id="CAJNNW010029525">
    <property type="protein sequence ID" value="CAE8700584.1"/>
    <property type="molecule type" value="Genomic_DNA"/>
</dbReference>
<sequence>MVSAFGPRLLALGPRRVSSRQTNLRGIAADLRIAANRAVVPELAKSPGYCKLANSSRFARLFPSWREHAGVAMFAVGIVNSLFLVSGLAINWLSVLKRHELDCRAQRLHSELERTERQLAQVFGPLTAITHATQVGFKSFVAEHEECRHVLRTLRLQRLQGDQSLEKEAPWISNCKALEAHIALRPRSREGRRYRGLVLCTLQPLNRQAMDIALNHTHLIDGDFPECLYSLYAHVIEMDSLLERWRQRDFSALFARTPYPMEVNKWASNEFQRLRQKQTELILELEGRGSLDPTGGGLGLTSLLLKCF</sequence>
<evidence type="ECO:0000313" key="2">
    <source>
        <dbReference type="Proteomes" id="UP000626109"/>
    </source>
</evidence>
<comment type="caution">
    <text evidence="1">The sequence shown here is derived from an EMBL/GenBank/DDBJ whole genome shotgun (WGS) entry which is preliminary data.</text>
</comment>
<organism evidence="1 2">
    <name type="scientific">Polarella glacialis</name>
    <name type="common">Dinoflagellate</name>
    <dbReference type="NCBI Taxonomy" id="89957"/>
    <lineage>
        <taxon>Eukaryota</taxon>
        <taxon>Sar</taxon>
        <taxon>Alveolata</taxon>
        <taxon>Dinophyceae</taxon>
        <taxon>Suessiales</taxon>
        <taxon>Suessiaceae</taxon>
        <taxon>Polarella</taxon>
    </lineage>
</organism>
<gene>
    <name evidence="1" type="ORF">PGLA2088_LOCUS31684</name>
</gene>
<evidence type="ECO:0000313" key="1">
    <source>
        <dbReference type="EMBL" id="CAE8700584.1"/>
    </source>
</evidence>
<protein>
    <submittedName>
        <fullName evidence="1">Uncharacterized protein</fullName>
    </submittedName>
</protein>
<dbReference type="AlphaFoldDB" id="A0A813KDF2"/>
<dbReference type="Proteomes" id="UP000626109">
    <property type="component" value="Unassembled WGS sequence"/>
</dbReference>
<accession>A0A813KDF2</accession>
<proteinExistence type="predicted"/>
<reference evidence="1" key="1">
    <citation type="submission" date="2021-02" db="EMBL/GenBank/DDBJ databases">
        <authorList>
            <person name="Dougan E. K."/>
            <person name="Rhodes N."/>
            <person name="Thang M."/>
            <person name="Chan C."/>
        </authorList>
    </citation>
    <scope>NUCLEOTIDE SEQUENCE</scope>
</reference>
<name>A0A813KDF2_POLGL</name>